<reference evidence="2" key="1">
    <citation type="journal article" date="2019" name="Int. J. Syst. Evol. Microbiol.">
        <title>The Global Catalogue of Microorganisms (GCM) 10K type strain sequencing project: providing services to taxonomists for standard genome sequencing and annotation.</title>
        <authorList>
            <consortium name="The Broad Institute Genomics Platform"/>
            <consortium name="The Broad Institute Genome Sequencing Center for Infectious Disease"/>
            <person name="Wu L."/>
            <person name="Ma J."/>
        </authorList>
    </citation>
    <scope>NUCLEOTIDE SEQUENCE [LARGE SCALE GENOMIC DNA]</scope>
    <source>
        <strain evidence="2">JCM 32148</strain>
    </source>
</reference>
<proteinExistence type="predicted"/>
<dbReference type="Proteomes" id="UP001597053">
    <property type="component" value="Unassembled WGS sequence"/>
</dbReference>
<name>A0ABW2ZZV6_9ACTN</name>
<evidence type="ECO:0000313" key="1">
    <source>
        <dbReference type="EMBL" id="MFD0783646.1"/>
    </source>
</evidence>
<comment type="caution">
    <text evidence="1">The sequence shown here is derived from an EMBL/GenBank/DDBJ whole genome shotgun (WGS) entry which is preliminary data.</text>
</comment>
<gene>
    <name evidence="1" type="ORF">ACFQZ8_06945</name>
</gene>
<feature type="non-terminal residue" evidence="1">
    <location>
        <position position="1"/>
    </location>
</feature>
<keyword evidence="2" id="KW-1185">Reference proteome</keyword>
<evidence type="ECO:0000313" key="2">
    <source>
        <dbReference type="Proteomes" id="UP001597053"/>
    </source>
</evidence>
<sequence length="75" mass="8171">AQYGVMTVHYYWVGAVPAAGDAEALVEEAIEALSAALAAQKGNLGGWQEADSADTEELRMAVRRYRDFLDRVLGR</sequence>
<organism evidence="1 2">
    <name type="scientific">Micromonospora azadirachtae</name>
    <dbReference type="NCBI Taxonomy" id="1970735"/>
    <lineage>
        <taxon>Bacteria</taxon>
        <taxon>Bacillati</taxon>
        <taxon>Actinomycetota</taxon>
        <taxon>Actinomycetes</taxon>
        <taxon>Micromonosporales</taxon>
        <taxon>Micromonosporaceae</taxon>
        <taxon>Micromonospora</taxon>
    </lineage>
</organism>
<protein>
    <submittedName>
        <fullName evidence="1">Uncharacterized protein</fullName>
    </submittedName>
</protein>
<accession>A0ABW2ZZV6</accession>
<dbReference type="EMBL" id="JBHTHM010000191">
    <property type="protein sequence ID" value="MFD0783646.1"/>
    <property type="molecule type" value="Genomic_DNA"/>
</dbReference>